<comment type="similarity">
    <text evidence="3">Belongs to the enoyl-CoA hydratase/isomerase family.</text>
</comment>
<dbReference type="PANTHER" id="PTHR43149">
    <property type="entry name" value="ENOYL-COA HYDRATASE"/>
    <property type="match status" value="1"/>
</dbReference>
<dbReference type="GO" id="GO:0005777">
    <property type="term" value="C:peroxisome"/>
    <property type="evidence" value="ECO:0007669"/>
    <property type="project" value="UniProtKB-SubCell"/>
</dbReference>
<dbReference type="FunFam" id="3.90.226.10:FF:000024">
    <property type="entry name" value="Delta3,5-delta2,4-dienoyl-CoA isomerase"/>
    <property type="match status" value="1"/>
</dbReference>
<keyword evidence="7" id="KW-0576">Peroxisome</keyword>
<comment type="function">
    <text evidence="11">Isomerization of 3-trans,5-cis-dienoyl-CoA to 2-trans,4-trans-dienoyl-CoA.</text>
</comment>
<evidence type="ECO:0000256" key="9">
    <source>
        <dbReference type="ARBA" id="ARBA00051408"/>
    </source>
</evidence>
<dbReference type="GO" id="GO:0006631">
    <property type="term" value="P:fatty acid metabolic process"/>
    <property type="evidence" value="ECO:0007669"/>
    <property type="project" value="UniProtKB-KW"/>
</dbReference>
<dbReference type="InterPro" id="IPR045002">
    <property type="entry name" value="Ech1-like"/>
</dbReference>
<dbReference type="GO" id="GO:0005739">
    <property type="term" value="C:mitochondrion"/>
    <property type="evidence" value="ECO:0007669"/>
    <property type="project" value="TreeGrafter"/>
</dbReference>
<dbReference type="CDD" id="cd06558">
    <property type="entry name" value="crotonase-like"/>
    <property type="match status" value="1"/>
</dbReference>
<comment type="pathway">
    <text evidence="2">Lipid metabolism; fatty acid beta-oxidation.</text>
</comment>
<dbReference type="SUPFAM" id="SSF52096">
    <property type="entry name" value="ClpP/crotonase"/>
    <property type="match status" value="1"/>
</dbReference>
<dbReference type="GO" id="GO:0051750">
    <property type="term" value="F:delta(3,5)-delta(2,4)-dienoyl-CoA isomerase activity"/>
    <property type="evidence" value="ECO:0007669"/>
    <property type="project" value="TreeGrafter"/>
</dbReference>
<evidence type="ECO:0000256" key="7">
    <source>
        <dbReference type="ARBA" id="ARBA00023140"/>
    </source>
</evidence>
<proteinExistence type="inferred from homology"/>
<dbReference type="PANTHER" id="PTHR43149:SF1">
    <property type="entry name" value="DELTA(3,5)-DELTA(2,4)-DIENOYL-COA ISOMERASE, MITOCHONDRIAL"/>
    <property type="match status" value="1"/>
</dbReference>
<dbReference type="EMBL" id="CADEPM010000004">
    <property type="protein sequence ID" value="CAB3405409.1"/>
    <property type="molecule type" value="Genomic_DNA"/>
</dbReference>
<dbReference type="InterPro" id="IPR014748">
    <property type="entry name" value="Enoyl-CoA_hydra_C"/>
</dbReference>
<dbReference type="Proteomes" id="UP000494206">
    <property type="component" value="Unassembled WGS sequence"/>
</dbReference>
<evidence type="ECO:0000256" key="5">
    <source>
        <dbReference type="ARBA" id="ARBA00022990"/>
    </source>
</evidence>
<gene>
    <name evidence="13" type="ORF">CBOVIS_LOCUS7607</name>
</gene>
<comment type="subcellular location">
    <subcellularLocation>
        <location evidence="1">Peroxisome</location>
    </subcellularLocation>
</comment>
<evidence type="ECO:0000313" key="13">
    <source>
        <dbReference type="EMBL" id="CAB3405409.1"/>
    </source>
</evidence>
<keyword evidence="6" id="KW-0443">Lipid metabolism</keyword>
<evidence type="ECO:0000313" key="14">
    <source>
        <dbReference type="Proteomes" id="UP000494206"/>
    </source>
</evidence>
<accession>A0A8S1ETT4</accession>
<reference evidence="13 14" key="1">
    <citation type="submission" date="2020-04" db="EMBL/GenBank/DDBJ databases">
        <authorList>
            <person name="Laetsch R D."/>
            <person name="Stevens L."/>
            <person name="Kumar S."/>
            <person name="Blaxter L. M."/>
        </authorList>
    </citation>
    <scope>NUCLEOTIDE SEQUENCE [LARGE SCALE GENOMIC DNA]</scope>
</reference>
<dbReference type="FunFam" id="1.10.12.10:FF:000004">
    <property type="entry name" value="Delta3,5-delta2,4-dienoyl-CoA isomerase"/>
    <property type="match status" value="1"/>
</dbReference>
<comment type="catalytic activity">
    <reaction evidence="10">
        <text>(3E,5Z,8Z,11Z,14Z)-eicosapentaenoyl-CoA = (2E,4E,8Z,11Z,14Z)-eicosapentaenoyl-CoA</text>
        <dbReference type="Rhea" id="RHEA:45224"/>
        <dbReference type="ChEBI" id="CHEBI:85090"/>
        <dbReference type="ChEBI" id="CHEBI:85091"/>
    </reaction>
</comment>
<keyword evidence="14" id="KW-1185">Reference proteome</keyword>
<evidence type="ECO:0000256" key="8">
    <source>
        <dbReference type="ARBA" id="ARBA00023235"/>
    </source>
</evidence>
<organism evidence="13 14">
    <name type="scientific">Caenorhabditis bovis</name>
    <dbReference type="NCBI Taxonomy" id="2654633"/>
    <lineage>
        <taxon>Eukaryota</taxon>
        <taxon>Metazoa</taxon>
        <taxon>Ecdysozoa</taxon>
        <taxon>Nematoda</taxon>
        <taxon>Chromadorea</taxon>
        <taxon>Rhabditida</taxon>
        <taxon>Rhabditina</taxon>
        <taxon>Rhabditomorpha</taxon>
        <taxon>Rhabditoidea</taxon>
        <taxon>Rhabditidae</taxon>
        <taxon>Peloderinae</taxon>
        <taxon>Caenorhabditis</taxon>
    </lineage>
</organism>
<dbReference type="OrthoDB" id="14970at2759"/>
<keyword evidence="8" id="KW-0413">Isomerase</keyword>
<dbReference type="AlphaFoldDB" id="A0A8S1ETT4"/>
<dbReference type="Gene3D" id="1.10.12.10">
    <property type="entry name" value="Lyase 2-enoyl-coa Hydratase, Chain A, domain 2"/>
    <property type="match status" value="1"/>
</dbReference>
<comment type="catalytic activity">
    <reaction evidence="9">
        <text>(3E,5Z)-octadienoyl-CoA = (2E,4E)-octadienoyl-CoA</text>
        <dbReference type="Rhea" id="RHEA:45244"/>
        <dbReference type="ChEBI" id="CHEBI:62243"/>
        <dbReference type="ChEBI" id="CHEBI:85108"/>
    </reaction>
</comment>
<comment type="caution">
    <text evidence="13">The sequence shown here is derived from an EMBL/GenBank/DDBJ whole genome shotgun (WGS) entry which is preliminary data.</text>
</comment>
<sequence>MVYSAFKYLDVENLGDYVYRVSLNRPDKYNALNFEFWREIGLVFKQFDEDENCRVVILEGNGKHFCAGLDLMAASQIGASDDDDGARKARKLLREIQRMQQDFTNVQKCLKPVLVGMHGFSLGAAIDLASACDVRYATRDAVLSVKEVDIGMAADIGSLNRLPKIVGNMSWIKEISMTARHFSADEAKEYGLVSKVFETRDEMRQGLLELAKLLATKSPVAVQGTKGVLNYSMDHSIEDSLNYVATWNMSQLATDDVQLSALASLTKQPLPPFSKL</sequence>
<evidence type="ECO:0000256" key="11">
    <source>
        <dbReference type="ARBA" id="ARBA00055786"/>
    </source>
</evidence>
<evidence type="ECO:0000256" key="6">
    <source>
        <dbReference type="ARBA" id="ARBA00023098"/>
    </source>
</evidence>
<protein>
    <recommendedName>
        <fullName evidence="12">Delta(3,5)-Delta(2,4)-dienoyl-CoA isomerase, mitochondrial</fullName>
    </recommendedName>
</protein>
<evidence type="ECO:0000256" key="2">
    <source>
        <dbReference type="ARBA" id="ARBA00005005"/>
    </source>
</evidence>
<dbReference type="Gene3D" id="3.90.226.10">
    <property type="entry name" value="2-enoyl-CoA Hydratase, Chain A, domain 1"/>
    <property type="match status" value="1"/>
</dbReference>
<evidence type="ECO:0000256" key="1">
    <source>
        <dbReference type="ARBA" id="ARBA00004275"/>
    </source>
</evidence>
<dbReference type="InterPro" id="IPR001753">
    <property type="entry name" value="Enoyl-CoA_hydra/iso"/>
</dbReference>
<keyword evidence="5" id="KW-0007">Acetylation</keyword>
<dbReference type="InterPro" id="IPR029045">
    <property type="entry name" value="ClpP/crotonase-like_dom_sf"/>
</dbReference>
<evidence type="ECO:0000256" key="12">
    <source>
        <dbReference type="ARBA" id="ARBA00071021"/>
    </source>
</evidence>
<name>A0A8S1ETT4_9PELO</name>
<evidence type="ECO:0000256" key="4">
    <source>
        <dbReference type="ARBA" id="ARBA00022832"/>
    </source>
</evidence>
<keyword evidence="4" id="KW-0276">Fatty acid metabolism</keyword>
<evidence type="ECO:0000256" key="10">
    <source>
        <dbReference type="ARBA" id="ARBA00052809"/>
    </source>
</evidence>
<dbReference type="Pfam" id="PF00378">
    <property type="entry name" value="ECH_1"/>
    <property type="match status" value="1"/>
</dbReference>
<evidence type="ECO:0000256" key="3">
    <source>
        <dbReference type="ARBA" id="ARBA00005254"/>
    </source>
</evidence>